<keyword evidence="3" id="KW-1185">Reference proteome</keyword>
<organism evidence="2 3">
    <name type="scientific">Lupinus albus</name>
    <name type="common">White lupine</name>
    <name type="synonym">Lupinus termis</name>
    <dbReference type="NCBI Taxonomy" id="3870"/>
    <lineage>
        <taxon>Eukaryota</taxon>
        <taxon>Viridiplantae</taxon>
        <taxon>Streptophyta</taxon>
        <taxon>Embryophyta</taxon>
        <taxon>Tracheophyta</taxon>
        <taxon>Spermatophyta</taxon>
        <taxon>Magnoliopsida</taxon>
        <taxon>eudicotyledons</taxon>
        <taxon>Gunneridae</taxon>
        <taxon>Pentapetalae</taxon>
        <taxon>rosids</taxon>
        <taxon>fabids</taxon>
        <taxon>Fabales</taxon>
        <taxon>Fabaceae</taxon>
        <taxon>Papilionoideae</taxon>
        <taxon>50 kb inversion clade</taxon>
        <taxon>genistoids sensu lato</taxon>
        <taxon>core genistoids</taxon>
        <taxon>Genisteae</taxon>
        <taxon>Lupinus</taxon>
    </lineage>
</organism>
<gene>
    <name evidence="2" type="ORF">Lalb_Chr04g0256111</name>
</gene>
<protein>
    <submittedName>
        <fullName evidence="2">Uncharacterized protein</fullName>
    </submittedName>
</protein>
<keyword evidence="1" id="KW-1133">Transmembrane helix</keyword>
<proteinExistence type="predicted"/>
<keyword evidence="1" id="KW-0812">Transmembrane</keyword>
<feature type="transmembrane region" description="Helical" evidence="1">
    <location>
        <begin position="20"/>
        <end position="39"/>
    </location>
</feature>
<evidence type="ECO:0000256" key="1">
    <source>
        <dbReference type="SAM" id="Phobius"/>
    </source>
</evidence>
<evidence type="ECO:0000313" key="2">
    <source>
        <dbReference type="EMBL" id="KAE9615518.1"/>
    </source>
</evidence>
<reference evidence="3" key="1">
    <citation type="journal article" date="2020" name="Nat. Commun.">
        <title>Genome sequence of the cluster root forming white lupin.</title>
        <authorList>
            <person name="Hufnagel B."/>
            <person name="Marques A."/>
            <person name="Soriano A."/>
            <person name="Marques L."/>
            <person name="Divol F."/>
            <person name="Doumas P."/>
            <person name="Sallet E."/>
            <person name="Mancinotti D."/>
            <person name="Carrere S."/>
            <person name="Marande W."/>
            <person name="Arribat S."/>
            <person name="Keller J."/>
            <person name="Huneau C."/>
            <person name="Blein T."/>
            <person name="Aime D."/>
            <person name="Laguerre M."/>
            <person name="Taylor J."/>
            <person name="Schubert V."/>
            <person name="Nelson M."/>
            <person name="Geu-Flores F."/>
            <person name="Crespi M."/>
            <person name="Gallardo-Guerrero K."/>
            <person name="Delaux P.-M."/>
            <person name="Salse J."/>
            <person name="Berges H."/>
            <person name="Guyot R."/>
            <person name="Gouzy J."/>
            <person name="Peret B."/>
        </authorList>
    </citation>
    <scope>NUCLEOTIDE SEQUENCE [LARGE SCALE GENOMIC DNA]</scope>
    <source>
        <strain evidence="3">cv. Amiga</strain>
    </source>
</reference>
<sequence length="55" mass="6206">MKSEDEWVNEDAYYSHPTGNNILFTPVFIFVALVCLVCLGSDPWHNAIVQTLSGY</sequence>
<dbReference type="AlphaFoldDB" id="A0A6A4QMH3"/>
<keyword evidence="1" id="KW-0472">Membrane</keyword>
<dbReference type="Proteomes" id="UP000447434">
    <property type="component" value="Chromosome 4"/>
</dbReference>
<name>A0A6A4QMH3_LUPAL</name>
<dbReference type="EMBL" id="WOCE01000004">
    <property type="protein sequence ID" value="KAE9615518.1"/>
    <property type="molecule type" value="Genomic_DNA"/>
</dbReference>
<accession>A0A6A4QMH3</accession>
<evidence type="ECO:0000313" key="3">
    <source>
        <dbReference type="Proteomes" id="UP000447434"/>
    </source>
</evidence>
<comment type="caution">
    <text evidence="2">The sequence shown here is derived from an EMBL/GenBank/DDBJ whole genome shotgun (WGS) entry which is preliminary data.</text>
</comment>